<reference evidence="2" key="2">
    <citation type="submission" date="2018-05" db="EMBL/GenBank/DDBJ databases">
        <authorList>
            <person name="Ferrari B."/>
        </authorList>
    </citation>
    <scope>NUCLEOTIDE SEQUENCE</scope>
    <source>
        <strain evidence="2">RRmetagenome_bin12</strain>
    </source>
</reference>
<reference evidence="2 3" key="1">
    <citation type="journal article" date="2017" name="Nature">
        <title>Atmospheric trace gases support primary production in Antarctic desert surface soil.</title>
        <authorList>
            <person name="Ji M."/>
            <person name="Greening C."/>
            <person name="Vanwonterghem I."/>
            <person name="Carere C.R."/>
            <person name="Bay S.K."/>
            <person name="Steen J.A."/>
            <person name="Montgomery K."/>
            <person name="Lines T."/>
            <person name="Beardall J."/>
            <person name="van Dorst J."/>
            <person name="Snape I."/>
            <person name="Stott M.B."/>
            <person name="Hugenholtz P."/>
            <person name="Ferrari B.C."/>
        </authorList>
    </citation>
    <scope>NUCLEOTIDE SEQUENCE [LARGE SCALE GENOMIC DNA]</scope>
    <source>
        <strain evidence="2">RRmetagenome_bin12</strain>
    </source>
</reference>
<dbReference type="GO" id="GO:0003677">
    <property type="term" value="F:DNA binding"/>
    <property type="evidence" value="ECO:0007669"/>
    <property type="project" value="UniProtKB-KW"/>
</dbReference>
<accession>A0A2W5ZJ92</accession>
<dbReference type="InterPro" id="IPR036388">
    <property type="entry name" value="WH-like_DNA-bd_sf"/>
</dbReference>
<keyword evidence="1" id="KW-0238">DNA-binding</keyword>
<dbReference type="EMBL" id="QHBU01000046">
    <property type="protein sequence ID" value="PZR83085.1"/>
    <property type="molecule type" value="Genomic_DNA"/>
</dbReference>
<name>A0A2W5ZJ92_9BACT</name>
<dbReference type="InterPro" id="IPR036390">
    <property type="entry name" value="WH_DNA-bd_sf"/>
</dbReference>
<dbReference type="EMBL" id="JAEKNS010000131">
    <property type="protein sequence ID" value="MBJ7595746.1"/>
    <property type="molecule type" value="Genomic_DNA"/>
</dbReference>
<reference evidence="1 4" key="3">
    <citation type="submission" date="2020-10" db="EMBL/GenBank/DDBJ databases">
        <title>Ca. Dormibacterota MAGs.</title>
        <authorList>
            <person name="Montgomery K."/>
        </authorList>
    </citation>
    <scope>NUCLEOTIDE SEQUENCE [LARGE SCALE GENOMIC DNA]</scope>
    <source>
        <strain evidence="1">SC8812_S17_18</strain>
    </source>
</reference>
<dbReference type="SUPFAM" id="SSF46785">
    <property type="entry name" value="Winged helix' DNA-binding domain"/>
    <property type="match status" value="1"/>
</dbReference>
<gene>
    <name evidence="2" type="ORF">DLM65_02750</name>
    <name evidence="1" type="ORF">JF886_12965</name>
</gene>
<comment type="caution">
    <text evidence="2">The sequence shown here is derived from an EMBL/GenBank/DDBJ whole genome shotgun (WGS) entry which is preliminary data.</text>
</comment>
<sequence>MIEQQAERRPIGWWLKRADACLRQAFEDALAGLAITRRQWQVLESLARAPRPEAEILRALDNFAGAASAVDQLRDREFVVDGRDGALALTPAGLSAHADAGARVATVREAVATALPADDYPTLIRLLGQLIDGVERSPQVGR</sequence>
<accession>A0A934N4L7</accession>
<dbReference type="Proteomes" id="UP000606991">
    <property type="component" value="Unassembled WGS sequence"/>
</dbReference>
<evidence type="ECO:0000313" key="3">
    <source>
        <dbReference type="Proteomes" id="UP000248724"/>
    </source>
</evidence>
<organism evidence="2 3">
    <name type="scientific">Candidatus Aeolococcus gillhamiae</name>
    <dbReference type="NCBI Taxonomy" id="3127015"/>
    <lineage>
        <taxon>Bacteria</taxon>
        <taxon>Bacillati</taxon>
        <taxon>Candidatus Dormiibacterota</taxon>
        <taxon>Candidatus Dormibacteria</taxon>
        <taxon>Candidatus Aeolococcales</taxon>
        <taxon>Candidatus Aeolococcaceae</taxon>
        <taxon>Candidatus Aeolococcus</taxon>
    </lineage>
</organism>
<proteinExistence type="predicted"/>
<dbReference type="AlphaFoldDB" id="A0A2W5ZJ92"/>
<dbReference type="Gene3D" id="1.10.10.10">
    <property type="entry name" value="Winged helix-like DNA-binding domain superfamily/Winged helix DNA-binding domain"/>
    <property type="match status" value="1"/>
</dbReference>
<dbReference type="RefSeq" id="WP_337313131.1">
    <property type="nucleotide sequence ID" value="NZ_JAEKNS010000131.1"/>
</dbReference>
<evidence type="ECO:0000313" key="2">
    <source>
        <dbReference type="EMBL" id="PZR83085.1"/>
    </source>
</evidence>
<protein>
    <submittedName>
        <fullName evidence="1">Winged helix DNA-binding protein</fullName>
    </submittedName>
</protein>
<evidence type="ECO:0000313" key="4">
    <source>
        <dbReference type="Proteomes" id="UP000606991"/>
    </source>
</evidence>
<evidence type="ECO:0000313" key="1">
    <source>
        <dbReference type="EMBL" id="MBJ7595746.1"/>
    </source>
</evidence>
<dbReference type="Proteomes" id="UP000248724">
    <property type="component" value="Unassembled WGS sequence"/>
</dbReference>